<name>W7UG40_RUMFL</name>
<dbReference type="InterPro" id="IPR051325">
    <property type="entry name" value="Nudix_hydrolase_domain"/>
</dbReference>
<dbReference type="RefSeq" id="WP_037300074.1">
    <property type="nucleotide sequence ID" value="NZ_ATAX01000028.1"/>
</dbReference>
<dbReference type="eggNOG" id="COG1051">
    <property type="taxonomic scope" value="Bacteria"/>
</dbReference>
<evidence type="ECO:0000256" key="2">
    <source>
        <dbReference type="RuleBase" id="RU003476"/>
    </source>
</evidence>
<organism evidence="4 5">
    <name type="scientific">Ruminococcus flavefaciens 007c</name>
    <dbReference type="NCBI Taxonomy" id="1341157"/>
    <lineage>
        <taxon>Bacteria</taxon>
        <taxon>Bacillati</taxon>
        <taxon>Bacillota</taxon>
        <taxon>Clostridia</taxon>
        <taxon>Eubacteriales</taxon>
        <taxon>Oscillospiraceae</taxon>
        <taxon>Ruminococcus</taxon>
    </lineage>
</organism>
<protein>
    <recommendedName>
        <fullName evidence="3">Nudix hydrolase domain-containing protein</fullName>
    </recommendedName>
</protein>
<dbReference type="GO" id="GO:0006167">
    <property type="term" value="P:AMP biosynthetic process"/>
    <property type="evidence" value="ECO:0007669"/>
    <property type="project" value="TreeGrafter"/>
</dbReference>
<dbReference type="Proteomes" id="UP000019365">
    <property type="component" value="Unassembled WGS sequence"/>
</dbReference>
<dbReference type="InterPro" id="IPR020476">
    <property type="entry name" value="Nudix_hydrolase"/>
</dbReference>
<sequence>MIAKIIVKCIIYNKRLNRFLLIKRCENDDIGADTWENAGGNIESGETPKEAAKREVREETGITDIRIGNIAYAAILHHEIPDLLIVYLCETDEEDIRLSFEHSSFVWADEQMCRSLLPAEIIGDFEKNNVFDILSGGISAPTAYQGDKYD</sequence>
<dbReference type="InterPro" id="IPR015797">
    <property type="entry name" value="NUDIX_hydrolase-like_dom_sf"/>
</dbReference>
<dbReference type="GO" id="GO:0004081">
    <property type="term" value="F:bis(5'-nucleosyl)-tetraphosphatase (asymmetrical) activity"/>
    <property type="evidence" value="ECO:0007669"/>
    <property type="project" value="TreeGrafter"/>
</dbReference>
<dbReference type="InterPro" id="IPR020084">
    <property type="entry name" value="NUDIX_hydrolase_CS"/>
</dbReference>
<dbReference type="InterPro" id="IPR000086">
    <property type="entry name" value="NUDIX_hydrolase_dom"/>
</dbReference>
<evidence type="ECO:0000256" key="1">
    <source>
        <dbReference type="ARBA" id="ARBA00022801"/>
    </source>
</evidence>
<dbReference type="PATRIC" id="fig|1341157.4.peg.2407"/>
<gene>
    <name evidence="4" type="ORF">RF007C_15050</name>
</gene>
<dbReference type="Gene3D" id="3.90.79.10">
    <property type="entry name" value="Nucleoside Triphosphate Pyrophosphohydrolase"/>
    <property type="match status" value="1"/>
</dbReference>
<evidence type="ECO:0000313" key="4">
    <source>
        <dbReference type="EMBL" id="EWM52928.1"/>
    </source>
</evidence>
<dbReference type="SUPFAM" id="SSF55811">
    <property type="entry name" value="Nudix"/>
    <property type="match status" value="1"/>
</dbReference>
<dbReference type="GO" id="GO:0006754">
    <property type="term" value="P:ATP biosynthetic process"/>
    <property type="evidence" value="ECO:0007669"/>
    <property type="project" value="TreeGrafter"/>
</dbReference>
<keyword evidence="1 2" id="KW-0378">Hydrolase</keyword>
<dbReference type="AlphaFoldDB" id="W7UG40"/>
<dbReference type="PROSITE" id="PS00893">
    <property type="entry name" value="NUDIX_BOX"/>
    <property type="match status" value="1"/>
</dbReference>
<reference evidence="4 5" key="1">
    <citation type="journal article" date="2014" name="PLoS ONE">
        <title>Rumen cellulosomics: divergent fiber-degrading strategies revealed by comparative genome-wide analysis of six ruminococcal strains.</title>
        <authorList>
            <person name="Dassa B."/>
            <person name="Borovok I."/>
            <person name="Ruimy-Israeli V."/>
            <person name="Lamed R."/>
            <person name="Flint H.J."/>
            <person name="Duncan S.H."/>
            <person name="Henrissat B."/>
            <person name="Coutinho P."/>
            <person name="Morrison M."/>
            <person name="Mosoni P."/>
            <person name="Yeoman C.J."/>
            <person name="White B.A."/>
            <person name="Bayer E.A."/>
        </authorList>
    </citation>
    <scope>NUCLEOTIDE SEQUENCE [LARGE SCALE GENOMIC DNA]</scope>
    <source>
        <strain evidence="4 5">007c</strain>
    </source>
</reference>
<evidence type="ECO:0000313" key="5">
    <source>
        <dbReference type="Proteomes" id="UP000019365"/>
    </source>
</evidence>
<dbReference type="PROSITE" id="PS51462">
    <property type="entry name" value="NUDIX"/>
    <property type="match status" value="1"/>
</dbReference>
<dbReference type="OrthoDB" id="9787476at2"/>
<dbReference type="Pfam" id="PF00293">
    <property type="entry name" value="NUDIX"/>
    <property type="match status" value="1"/>
</dbReference>
<comment type="caution">
    <text evidence="4">The sequence shown here is derived from an EMBL/GenBank/DDBJ whole genome shotgun (WGS) entry which is preliminary data.</text>
</comment>
<dbReference type="EMBL" id="ATAX01000028">
    <property type="protein sequence ID" value="EWM52928.1"/>
    <property type="molecule type" value="Genomic_DNA"/>
</dbReference>
<evidence type="ECO:0000259" key="3">
    <source>
        <dbReference type="PROSITE" id="PS51462"/>
    </source>
</evidence>
<feature type="domain" description="Nudix hydrolase" evidence="3">
    <location>
        <begin position="2"/>
        <end position="130"/>
    </location>
</feature>
<comment type="similarity">
    <text evidence="2">Belongs to the Nudix hydrolase family.</text>
</comment>
<dbReference type="PANTHER" id="PTHR21340">
    <property type="entry name" value="DIADENOSINE 5,5-P1,P4-TETRAPHOSPHATE PYROPHOSPHOHYDROLASE MUTT"/>
    <property type="match status" value="1"/>
</dbReference>
<dbReference type="PRINTS" id="PR00502">
    <property type="entry name" value="NUDIXFAMILY"/>
</dbReference>
<dbReference type="PANTHER" id="PTHR21340:SF0">
    <property type="entry name" value="BIS(5'-NUCLEOSYL)-TETRAPHOSPHATASE [ASYMMETRICAL]"/>
    <property type="match status" value="1"/>
</dbReference>
<accession>W7UG40</accession>
<keyword evidence="5" id="KW-1185">Reference proteome</keyword>
<proteinExistence type="inferred from homology"/>